<dbReference type="NCBIfam" id="NF040957">
    <property type="entry name" value="Arch_PMK"/>
    <property type="match status" value="1"/>
</dbReference>
<dbReference type="AlphaFoldDB" id="A0A510DZ34"/>
<dbReference type="InterPro" id="IPR035102">
    <property type="entry name" value="Phosphomevalonate_kinase"/>
</dbReference>
<dbReference type="GO" id="GO:0010142">
    <property type="term" value="P:farnesyl diphosphate biosynthetic process, mevalonate pathway"/>
    <property type="evidence" value="ECO:0007669"/>
    <property type="project" value="TreeGrafter"/>
</dbReference>
<proteinExistence type="predicted"/>
<accession>A0A510E670</accession>
<dbReference type="OrthoDB" id="36273at2157"/>
<dbReference type="SUPFAM" id="SSF55060">
    <property type="entry name" value="GHMP Kinase, C-terminal domain"/>
    <property type="match status" value="1"/>
</dbReference>
<evidence type="ECO:0000256" key="3">
    <source>
        <dbReference type="ARBA" id="ARBA00022679"/>
    </source>
</evidence>
<dbReference type="EMBL" id="AP018929">
    <property type="protein sequence ID" value="BBG25220.1"/>
    <property type="molecule type" value="Genomic_DNA"/>
</dbReference>
<dbReference type="InterPro" id="IPR036554">
    <property type="entry name" value="GHMP_kinase_C_sf"/>
</dbReference>
<dbReference type="STRING" id="1294262.GCA_001316085_01440"/>
<dbReference type="Pfam" id="PF00288">
    <property type="entry name" value="GHMP_kinases_N"/>
    <property type="match status" value="1"/>
</dbReference>
<keyword evidence="3" id="KW-0808">Transferase</keyword>
<name>A0A510DZ34_9CREN</name>
<evidence type="ECO:0000313" key="9">
    <source>
        <dbReference type="EMBL" id="BBG28014.1"/>
    </source>
</evidence>
<dbReference type="InterPro" id="IPR020568">
    <property type="entry name" value="Ribosomal_Su5_D2-typ_SF"/>
</dbReference>
<protein>
    <recommendedName>
        <fullName evidence="2">phosphomevalonate kinase</fullName>
        <ecNumber evidence="2">2.7.4.2</ecNumber>
    </recommendedName>
</protein>
<reference evidence="8 10" key="2">
    <citation type="journal article" date="2020" name="Int. J. Syst. Evol. Microbiol.">
        <title>Sulfuracidifex tepidarius gen. nov., sp. nov. and transfer of Sulfolobus metallicus Huber and Stetter 1992 to the genus Sulfuracidifex as Sulfuracidifex metallicus comb. nov.</title>
        <authorList>
            <person name="Itoh T."/>
            <person name="Miura T."/>
            <person name="Sakai H.D."/>
            <person name="Kato S."/>
            <person name="Ohkuma M."/>
            <person name="Takashina T."/>
        </authorList>
    </citation>
    <scope>NUCLEOTIDE SEQUENCE [LARGE SCALE GENOMIC DNA]</scope>
    <source>
        <strain evidence="8 10">IC-006</strain>
        <strain evidence="9">IC-007</strain>
    </source>
</reference>
<evidence type="ECO:0000256" key="2">
    <source>
        <dbReference type="ARBA" id="ARBA00012958"/>
    </source>
</evidence>
<accession>A0A510DZ34</accession>
<evidence type="ECO:0000256" key="4">
    <source>
        <dbReference type="ARBA" id="ARBA00022741"/>
    </source>
</evidence>
<dbReference type="PANTHER" id="PTHR31814:SF2">
    <property type="entry name" value="PHOSPHOMEVALONATE KINASE"/>
    <property type="match status" value="1"/>
</dbReference>
<feature type="domain" description="GHMP kinase N-terminal" evidence="7">
    <location>
        <begin position="64"/>
        <end position="152"/>
    </location>
</feature>
<dbReference type="SUPFAM" id="SSF54211">
    <property type="entry name" value="Ribosomal protein S5 domain 2-like"/>
    <property type="match status" value="1"/>
</dbReference>
<evidence type="ECO:0000256" key="1">
    <source>
        <dbReference type="ARBA" id="ARBA00005017"/>
    </source>
</evidence>
<comment type="pathway">
    <text evidence="1">Isoprenoid biosynthesis; isopentenyl diphosphate biosynthesis via mevalonate pathway; isopentenyl diphosphate from (R)-mevalonate: step 2/3.</text>
</comment>
<dbReference type="GO" id="GO:0004631">
    <property type="term" value="F:phosphomevalonate kinase activity"/>
    <property type="evidence" value="ECO:0007669"/>
    <property type="project" value="UniProtKB-EC"/>
</dbReference>
<dbReference type="Gene3D" id="3.30.70.890">
    <property type="entry name" value="GHMP kinase, C-terminal domain"/>
    <property type="match status" value="1"/>
</dbReference>
<sequence>MRSFSFSSPGKVLWIGSYTVVFGGISHSVAIDRRVRCTLTEGKKNVFDTSYGKFREGENPVIDSVLSVVREHLGDVKGVQVSLKNDEDFSFMGRKTGLGSSSASTVSLTGCLYYYMRERIDLDEIHFLSQKANYVRQGGIGSGFDIATAVYGSVKYRRFTTPDSRDWNVEKVEFPTGYEILLGFTGRSADTVNLVREFSKAKDTDYFRESFREIEKENEMAVKYLEKGDLISAIPHVKMARTELNLLAEKVGVKLESQQERKILRETEKRGALIAFSPGAGGGDSLLAIGKEMEQVKSFWESVGIKVIKVKEDRGLTKDA</sequence>
<evidence type="ECO:0000256" key="5">
    <source>
        <dbReference type="ARBA" id="ARBA00022777"/>
    </source>
</evidence>
<keyword evidence="5 8" id="KW-0418">Kinase</keyword>
<dbReference type="InterPro" id="IPR014721">
    <property type="entry name" value="Ribsml_uS5_D2-typ_fold_subgr"/>
</dbReference>
<gene>
    <name evidence="8" type="ORF">IC006_2555</name>
    <name evidence="9" type="ORF">IC007_2569</name>
</gene>
<reference evidence="11" key="1">
    <citation type="submission" date="2018-09" db="EMBL/GenBank/DDBJ databases">
        <title>Complete Genome Sequencing of Sulfolobus sp. JCM 16834.</title>
        <authorList>
            <person name="Kato S."/>
            <person name="Itoh T."/>
            <person name="Ohkuma M."/>
        </authorList>
    </citation>
    <scope>NUCLEOTIDE SEQUENCE [LARGE SCALE GENOMIC DNA]</scope>
    <source>
        <strain evidence="11">IC-007</strain>
    </source>
</reference>
<keyword evidence="6" id="KW-0067">ATP-binding</keyword>
<dbReference type="Proteomes" id="UP000325030">
    <property type="component" value="Chromosome"/>
</dbReference>
<evidence type="ECO:0000313" key="10">
    <source>
        <dbReference type="Proteomes" id="UP000322983"/>
    </source>
</evidence>
<dbReference type="InterPro" id="IPR053661">
    <property type="entry name" value="GHMP_kinase"/>
</dbReference>
<evidence type="ECO:0000313" key="11">
    <source>
        <dbReference type="Proteomes" id="UP000325030"/>
    </source>
</evidence>
<dbReference type="KEGG" id="step:IC006_2555"/>
<evidence type="ECO:0000256" key="6">
    <source>
        <dbReference type="ARBA" id="ARBA00022840"/>
    </source>
</evidence>
<dbReference type="GeneID" id="41718841"/>
<dbReference type="EC" id="2.7.4.2" evidence="2"/>
<organism evidence="8 10">
    <name type="scientific">Sulfuracidifex tepidarius</name>
    <dbReference type="NCBI Taxonomy" id="1294262"/>
    <lineage>
        <taxon>Archaea</taxon>
        <taxon>Thermoproteota</taxon>
        <taxon>Thermoprotei</taxon>
        <taxon>Sulfolobales</taxon>
        <taxon>Sulfolobaceae</taxon>
        <taxon>Sulfuracidifex</taxon>
    </lineage>
</organism>
<dbReference type="Proteomes" id="UP000322983">
    <property type="component" value="Chromosome"/>
</dbReference>
<dbReference type="RefSeq" id="WP_054845788.1">
    <property type="nucleotide sequence ID" value="NZ_AP018929.1"/>
</dbReference>
<dbReference type="PRINTS" id="PR00959">
    <property type="entry name" value="MEVGALKINASE"/>
</dbReference>
<dbReference type="PANTHER" id="PTHR31814">
    <property type="match status" value="1"/>
</dbReference>
<dbReference type="GO" id="GO:0005524">
    <property type="term" value="F:ATP binding"/>
    <property type="evidence" value="ECO:0007669"/>
    <property type="project" value="UniProtKB-KW"/>
</dbReference>
<dbReference type="GO" id="GO:0019287">
    <property type="term" value="P:isopentenyl diphosphate biosynthetic process, mevalonate pathway"/>
    <property type="evidence" value="ECO:0007669"/>
    <property type="project" value="TreeGrafter"/>
</dbReference>
<dbReference type="InterPro" id="IPR006204">
    <property type="entry name" value="GHMP_kinase_N_dom"/>
</dbReference>
<keyword evidence="4" id="KW-0547">Nucleotide-binding</keyword>
<dbReference type="Gene3D" id="3.30.230.10">
    <property type="match status" value="1"/>
</dbReference>
<keyword evidence="10" id="KW-1185">Reference proteome</keyword>
<dbReference type="EMBL" id="AP018930">
    <property type="protein sequence ID" value="BBG28014.1"/>
    <property type="molecule type" value="Genomic_DNA"/>
</dbReference>
<evidence type="ECO:0000313" key="8">
    <source>
        <dbReference type="EMBL" id="BBG25220.1"/>
    </source>
</evidence>
<evidence type="ECO:0000259" key="7">
    <source>
        <dbReference type="Pfam" id="PF00288"/>
    </source>
</evidence>